<dbReference type="SUPFAM" id="SSF56024">
    <property type="entry name" value="Phospholipase D/nuclease"/>
    <property type="match status" value="2"/>
</dbReference>
<dbReference type="PROSITE" id="PS50035">
    <property type="entry name" value="PLD"/>
    <property type="match status" value="1"/>
</dbReference>
<evidence type="ECO:0000313" key="4">
    <source>
        <dbReference type="Proteomes" id="UP001271007"/>
    </source>
</evidence>
<name>A0AAJ0GEV3_9PEZI</name>
<organism evidence="3 4">
    <name type="scientific">Extremus antarcticus</name>
    <dbReference type="NCBI Taxonomy" id="702011"/>
    <lineage>
        <taxon>Eukaryota</taxon>
        <taxon>Fungi</taxon>
        <taxon>Dikarya</taxon>
        <taxon>Ascomycota</taxon>
        <taxon>Pezizomycotina</taxon>
        <taxon>Dothideomycetes</taxon>
        <taxon>Dothideomycetidae</taxon>
        <taxon>Mycosphaerellales</taxon>
        <taxon>Extremaceae</taxon>
        <taxon>Extremus</taxon>
    </lineage>
</organism>
<evidence type="ECO:0000256" key="1">
    <source>
        <dbReference type="SAM" id="MobiDB-lite"/>
    </source>
</evidence>
<dbReference type="Pfam" id="PF13091">
    <property type="entry name" value="PLDc_2"/>
    <property type="match status" value="1"/>
</dbReference>
<keyword evidence="4" id="KW-1185">Reference proteome</keyword>
<reference evidence="3" key="1">
    <citation type="submission" date="2023-04" db="EMBL/GenBank/DDBJ databases">
        <title>Black Yeasts Isolated from many extreme environments.</title>
        <authorList>
            <person name="Coleine C."/>
            <person name="Stajich J.E."/>
            <person name="Selbmann L."/>
        </authorList>
    </citation>
    <scope>NUCLEOTIDE SEQUENCE</scope>
    <source>
        <strain evidence="3">CCFEE 5312</strain>
    </source>
</reference>
<dbReference type="GO" id="GO:0030572">
    <property type="term" value="F:phosphatidyltransferase activity"/>
    <property type="evidence" value="ECO:0007669"/>
    <property type="project" value="UniProtKB-ARBA"/>
</dbReference>
<dbReference type="PANTHER" id="PTHR21248">
    <property type="entry name" value="CARDIOLIPIN SYNTHASE"/>
    <property type="match status" value="1"/>
</dbReference>
<proteinExistence type="predicted"/>
<dbReference type="Gene3D" id="3.30.870.10">
    <property type="entry name" value="Endonuclease Chain A"/>
    <property type="match status" value="2"/>
</dbReference>
<dbReference type="InterPro" id="IPR025202">
    <property type="entry name" value="PLD-like_dom"/>
</dbReference>
<feature type="compositionally biased region" description="Polar residues" evidence="1">
    <location>
        <begin position="234"/>
        <end position="244"/>
    </location>
</feature>
<sequence>MDRHPLVQRWLRGLENIPTQGSNDVPNYWSHTPEGLLTTSNIYGNVKLGTGYSVYADSILPGIESAETEVILVTCFWARSATLSALADSLRTLSTKALQRGGQIRVCICFSSLSLFQKLFHTTSLQGQIYLSSQWVSKLGLPSSEELKGLDLEVKSIFIRPFSVLRPKFVIIDRHMVYLPSCNVSWEDWFEGCVTLSGDVVGQFIRFWSNVWARSEDEDAALPDTNRNDYFGSTDGSTKLSTPDGASQSVQSIFLPSPHHVNPSFSLLPWRDCPPPPPTPLNTFLLTAIGHAQKSIYMQTPNLTSPPVLSALLAALKRGVNIEILTSDKLMILEQLVTAGSTTSRCVKTLVKRHRRLISAYKREDSKDFAVLEGQPTVAPGKLKVSFYRPKAASDRVGTAAEPVQSHLKLTIVDGKWTVLGSGNLDRASWFTSQELGVAFHSPEFANDVVGEVRRWMDDRRLEVYDSSAAG</sequence>
<feature type="domain" description="PLD phosphodiesterase" evidence="2">
    <location>
        <begin position="407"/>
        <end position="429"/>
    </location>
</feature>
<accession>A0AAJ0GEV3</accession>
<evidence type="ECO:0000313" key="3">
    <source>
        <dbReference type="EMBL" id="KAK3056174.1"/>
    </source>
</evidence>
<dbReference type="GO" id="GO:0032049">
    <property type="term" value="P:cardiolipin biosynthetic process"/>
    <property type="evidence" value="ECO:0007669"/>
    <property type="project" value="UniProtKB-ARBA"/>
</dbReference>
<protein>
    <recommendedName>
        <fullName evidence="2">PLD phosphodiesterase domain-containing protein</fullName>
    </recommendedName>
</protein>
<dbReference type="AlphaFoldDB" id="A0AAJ0GEV3"/>
<dbReference type="EMBL" id="JAWDJX010000006">
    <property type="protein sequence ID" value="KAK3056174.1"/>
    <property type="molecule type" value="Genomic_DNA"/>
</dbReference>
<dbReference type="InterPro" id="IPR001736">
    <property type="entry name" value="PLipase_D/transphosphatidylase"/>
</dbReference>
<evidence type="ECO:0000259" key="2">
    <source>
        <dbReference type="PROSITE" id="PS50035"/>
    </source>
</evidence>
<dbReference type="PANTHER" id="PTHR21248:SF11">
    <property type="entry name" value="PLD PHOSPHODIESTERASE DOMAIN-CONTAINING PROTEIN"/>
    <property type="match status" value="1"/>
</dbReference>
<dbReference type="CDD" id="cd00138">
    <property type="entry name" value="PLDc_SF"/>
    <property type="match status" value="1"/>
</dbReference>
<dbReference type="Proteomes" id="UP001271007">
    <property type="component" value="Unassembled WGS sequence"/>
</dbReference>
<feature type="region of interest" description="Disordered" evidence="1">
    <location>
        <begin position="223"/>
        <end position="244"/>
    </location>
</feature>
<comment type="caution">
    <text evidence="3">The sequence shown here is derived from an EMBL/GenBank/DDBJ whole genome shotgun (WGS) entry which is preliminary data.</text>
</comment>
<gene>
    <name evidence="3" type="ORF">LTR09_002680</name>
</gene>